<accession>A0A4Y2NGX4</accession>
<reference evidence="1 2" key="1">
    <citation type="journal article" date="2019" name="Sci. Rep.">
        <title>Orb-weaving spider Araneus ventricosus genome elucidates the spidroin gene catalogue.</title>
        <authorList>
            <person name="Kono N."/>
            <person name="Nakamura H."/>
            <person name="Ohtoshi R."/>
            <person name="Moran D.A.P."/>
            <person name="Shinohara A."/>
            <person name="Yoshida Y."/>
            <person name="Fujiwara M."/>
            <person name="Mori M."/>
            <person name="Tomita M."/>
            <person name="Arakawa K."/>
        </authorList>
    </citation>
    <scope>NUCLEOTIDE SEQUENCE [LARGE SCALE GENOMIC DNA]</scope>
</reference>
<comment type="caution">
    <text evidence="1">The sequence shown here is derived from an EMBL/GenBank/DDBJ whole genome shotgun (WGS) entry which is preliminary data.</text>
</comment>
<protein>
    <submittedName>
        <fullName evidence="1">Uncharacterized protein</fullName>
    </submittedName>
</protein>
<sequence>MRGYLPHEPLKDGKPSEYQTLKKQATEYGSPDRPHLRNQKNFKSFRTSRWNLSTPTVGLWLKRSHPASDP</sequence>
<proteinExistence type="predicted"/>
<organism evidence="1 2">
    <name type="scientific">Araneus ventricosus</name>
    <name type="common">Orbweaver spider</name>
    <name type="synonym">Epeira ventricosa</name>
    <dbReference type="NCBI Taxonomy" id="182803"/>
    <lineage>
        <taxon>Eukaryota</taxon>
        <taxon>Metazoa</taxon>
        <taxon>Ecdysozoa</taxon>
        <taxon>Arthropoda</taxon>
        <taxon>Chelicerata</taxon>
        <taxon>Arachnida</taxon>
        <taxon>Araneae</taxon>
        <taxon>Araneomorphae</taxon>
        <taxon>Entelegynae</taxon>
        <taxon>Araneoidea</taxon>
        <taxon>Araneidae</taxon>
        <taxon>Araneus</taxon>
    </lineage>
</organism>
<name>A0A4Y2NGX4_ARAVE</name>
<dbReference type="EMBL" id="BGPR01009226">
    <property type="protein sequence ID" value="GBN38725.1"/>
    <property type="molecule type" value="Genomic_DNA"/>
</dbReference>
<gene>
    <name evidence="1" type="ORF">AVEN_105169_1</name>
</gene>
<keyword evidence="2" id="KW-1185">Reference proteome</keyword>
<dbReference type="Proteomes" id="UP000499080">
    <property type="component" value="Unassembled WGS sequence"/>
</dbReference>
<evidence type="ECO:0000313" key="2">
    <source>
        <dbReference type="Proteomes" id="UP000499080"/>
    </source>
</evidence>
<evidence type="ECO:0000313" key="1">
    <source>
        <dbReference type="EMBL" id="GBN38725.1"/>
    </source>
</evidence>
<dbReference type="AlphaFoldDB" id="A0A4Y2NGX4"/>